<sequence>MVFKPFKSPLIRNPATSSTDKPDEPSRPAKKPRLEDEPAPQSASRKPLLQVNNRGSDSTTQSSHGDSTKDDTSDERYFNVLWRKPSAKKHKTWDGDGILSTRGEFVYLRDITGKEMGRKMHEARLEPGTTLSISGKEVEIDSEMSRKEYLSGRMFLEGTKPAPTSTPDPVPTPKKEALPARKKGEVRKPTAAERTQSLKRSLALVTNPNANPGNAPASFAAYKAPLLANTVAPKAVGKVVPRHDPKAVGCGCCC</sequence>
<feature type="compositionally biased region" description="Polar residues" evidence="1">
    <location>
        <begin position="50"/>
        <end position="65"/>
    </location>
</feature>
<feature type="region of interest" description="Disordered" evidence="1">
    <location>
        <begin position="155"/>
        <end position="196"/>
    </location>
</feature>
<evidence type="ECO:0000256" key="1">
    <source>
        <dbReference type="SAM" id="MobiDB-lite"/>
    </source>
</evidence>
<dbReference type="Proteomes" id="UP001154252">
    <property type="component" value="Unassembled WGS sequence"/>
</dbReference>
<name>A0A9W4KME2_9EURO</name>
<dbReference type="OrthoDB" id="413460at2759"/>
<organism evidence="2 3">
    <name type="scientific">Penicillium egyptiacum</name>
    <dbReference type="NCBI Taxonomy" id="1303716"/>
    <lineage>
        <taxon>Eukaryota</taxon>
        <taxon>Fungi</taxon>
        <taxon>Dikarya</taxon>
        <taxon>Ascomycota</taxon>
        <taxon>Pezizomycotina</taxon>
        <taxon>Eurotiomycetes</taxon>
        <taxon>Eurotiomycetidae</taxon>
        <taxon>Eurotiales</taxon>
        <taxon>Aspergillaceae</taxon>
        <taxon>Penicillium</taxon>
    </lineage>
</organism>
<evidence type="ECO:0000313" key="2">
    <source>
        <dbReference type="EMBL" id="CAG8908655.1"/>
    </source>
</evidence>
<feature type="compositionally biased region" description="Basic and acidic residues" evidence="1">
    <location>
        <begin position="66"/>
        <end position="75"/>
    </location>
</feature>
<evidence type="ECO:0000313" key="3">
    <source>
        <dbReference type="Proteomes" id="UP001154252"/>
    </source>
</evidence>
<reference evidence="2" key="1">
    <citation type="submission" date="2021-07" db="EMBL/GenBank/DDBJ databases">
        <authorList>
            <person name="Branca A.L. A."/>
        </authorList>
    </citation>
    <scope>NUCLEOTIDE SEQUENCE</scope>
</reference>
<protein>
    <recommendedName>
        <fullName evidence="4">DUF2439 domain-containing protein</fullName>
    </recommendedName>
</protein>
<gene>
    <name evidence="2" type="ORF">PEGY_LOCUS9432</name>
</gene>
<feature type="region of interest" description="Disordered" evidence="1">
    <location>
        <begin position="1"/>
        <end position="75"/>
    </location>
</feature>
<dbReference type="EMBL" id="CAJVRC010000895">
    <property type="protein sequence ID" value="CAG8908655.1"/>
    <property type="molecule type" value="Genomic_DNA"/>
</dbReference>
<accession>A0A9W4KME2</accession>
<proteinExistence type="predicted"/>
<feature type="compositionally biased region" description="Basic and acidic residues" evidence="1">
    <location>
        <begin position="173"/>
        <end position="191"/>
    </location>
</feature>
<feature type="compositionally biased region" description="Basic and acidic residues" evidence="1">
    <location>
        <begin position="20"/>
        <end position="36"/>
    </location>
</feature>
<comment type="caution">
    <text evidence="2">The sequence shown here is derived from an EMBL/GenBank/DDBJ whole genome shotgun (WGS) entry which is preliminary data.</text>
</comment>
<evidence type="ECO:0008006" key="4">
    <source>
        <dbReference type="Google" id="ProtNLM"/>
    </source>
</evidence>
<keyword evidence="3" id="KW-1185">Reference proteome</keyword>
<dbReference type="AlphaFoldDB" id="A0A9W4KME2"/>